<dbReference type="AlphaFoldDB" id="A0A3L6Q2Y5"/>
<accession>A0A3L6Q2Y5</accession>
<comment type="caution">
    <text evidence="2">The sequence shown here is derived from an EMBL/GenBank/DDBJ whole genome shotgun (WGS) entry which is preliminary data.</text>
</comment>
<feature type="region of interest" description="Disordered" evidence="1">
    <location>
        <begin position="183"/>
        <end position="241"/>
    </location>
</feature>
<dbReference type="Proteomes" id="UP000275267">
    <property type="component" value="Unassembled WGS sequence"/>
</dbReference>
<protein>
    <submittedName>
        <fullName evidence="2">Uncharacterized protein</fullName>
    </submittedName>
</protein>
<name>A0A3L6Q2Y5_PANMI</name>
<dbReference type="OrthoDB" id="667051at2759"/>
<dbReference type="PANTHER" id="PTHR33095:SF57">
    <property type="entry name" value="EXPRESSED PROTEIN"/>
    <property type="match status" value="1"/>
</dbReference>
<dbReference type="PANTHER" id="PTHR33095">
    <property type="entry name" value="OS07G0619500 PROTEIN"/>
    <property type="match status" value="1"/>
</dbReference>
<keyword evidence="3" id="KW-1185">Reference proteome</keyword>
<dbReference type="InterPro" id="IPR012442">
    <property type="entry name" value="DUF1645_plant"/>
</dbReference>
<feature type="compositionally biased region" description="Polar residues" evidence="1">
    <location>
        <begin position="229"/>
        <end position="241"/>
    </location>
</feature>
<evidence type="ECO:0000313" key="2">
    <source>
        <dbReference type="EMBL" id="RLM70278.1"/>
    </source>
</evidence>
<dbReference type="STRING" id="4540.A0A3L6Q2Y5"/>
<organism evidence="2 3">
    <name type="scientific">Panicum miliaceum</name>
    <name type="common">Proso millet</name>
    <name type="synonym">Broomcorn millet</name>
    <dbReference type="NCBI Taxonomy" id="4540"/>
    <lineage>
        <taxon>Eukaryota</taxon>
        <taxon>Viridiplantae</taxon>
        <taxon>Streptophyta</taxon>
        <taxon>Embryophyta</taxon>
        <taxon>Tracheophyta</taxon>
        <taxon>Spermatophyta</taxon>
        <taxon>Magnoliopsida</taxon>
        <taxon>Liliopsida</taxon>
        <taxon>Poales</taxon>
        <taxon>Poaceae</taxon>
        <taxon>PACMAD clade</taxon>
        <taxon>Panicoideae</taxon>
        <taxon>Panicodae</taxon>
        <taxon>Paniceae</taxon>
        <taxon>Panicinae</taxon>
        <taxon>Panicum</taxon>
        <taxon>Panicum sect. Panicum</taxon>
    </lineage>
</organism>
<evidence type="ECO:0000256" key="1">
    <source>
        <dbReference type="SAM" id="MobiDB-lite"/>
    </source>
</evidence>
<dbReference type="EMBL" id="PQIB02000014">
    <property type="protein sequence ID" value="RLM70278.1"/>
    <property type="molecule type" value="Genomic_DNA"/>
</dbReference>
<evidence type="ECO:0000313" key="3">
    <source>
        <dbReference type="Proteomes" id="UP000275267"/>
    </source>
</evidence>
<sequence length="241" mass="25653">MLSSSPGRSPTLGGGGGGYFFSTPASPIHHILFSASSSASVVTGTGGCRSTGDEKFEFGGPGGPMISADELFHNGQIWPLTLPPLLDLDPNNKEEEDDSGRGPAQGLRPHSMERVRASPRVVHIPDPWRIPAPDLDPVPGAVREEITPLVIASSRSSSSVASSAHESRWWVFIKDMLLHHNRSEPSSNSIGTPWLPPSPEPPMGHGCGRGSQGARAPPRDRTLGAPPQRVQSSVGTTRQRW</sequence>
<feature type="region of interest" description="Disordered" evidence="1">
    <location>
        <begin position="83"/>
        <end position="119"/>
    </location>
</feature>
<proteinExistence type="predicted"/>
<reference evidence="3" key="1">
    <citation type="journal article" date="2019" name="Nat. Commun.">
        <title>The genome of broomcorn millet.</title>
        <authorList>
            <person name="Zou C."/>
            <person name="Miki D."/>
            <person name="Li D."/>
            <person name="Tang Q."/>
            <person name="Xiao L."/>
            <person name="Rajput S."/>
            <person name="Deng P."/>
            <person name="Jia W."/>
            <person name="Huang R."/>
            <person name="Zhang M."/>
            <person name="Sun Y."/>
            <person name="Hu J."/>
            <person name="Fu X."/>
            <person name="Schnable P.S."/>
            <person name="Li F."/>
            <person name="Zhang H."/>
            <person name="Feng B."/>
            <person name="Zhu X."/>
            <person name="Liu R."/>
            <person name="Schnable J.C."/>
            <person name="Zhu J.-K."/>
            <person name="Zhang H."/>
        </authorList>
    </citation>
    <scope>NUCLEOTIDE SEQUENCE [LARGE SCALE GENOMIC DNA]</scope>
</reference>
<dbReference type="Pfam" id="PF07816">
    <property type="entry name" value="DUF1645"/>
    <property type="match status" value="1"/>
</dbReference>
<gene>
    <name evidence="2" type="ORF">C2845_PM17G07220</name>
</gene>